<name>A0AAD6VEC0_9AGAR</name>
<keyword evidence="3" id="KW-1185">Reference proteome</keyword>
<dbReference type="EMBL" id="JARJCW010000029">
    <property type="protein sequence ID" value="KAJ7210159.1"/>
    <property type="molecule type" value="Genomic_DNA"/>
</dbReference>
<protein>
    <submittedName>
        <fullName evidence="2">Uncharacterized protein</fullName>
    </submittedName>
</protein>
<sequence length="474" mass="50942">MSKKAQICNSNIQLVDKVLGFVASNIQFWDKEITKSQPQISKISDNPLVELHGASAELLESFTVLERSEYEVVRARFVEGPADSSSEFGRPPAYPNRGPIQDPETHFPVSVGQRSHLTSILGVGNILFRHRAYFGATKVTKIFTWQPSLTSHDADLAGLAGLRRDANLHDLSFAQLSTTVTRLLSLLKNDILLCQPHNISTDAPPSFLLPTVRLVASGAPGVPADAVPKLWDALKDDVWHFATRSSPRWSADGGESVSRTWVETRAHAHDRVHGQPSLVRTPGTNDHMRGSDAHPFLVHLAPRTPGPATSAGCGGSACRGVAASAQYHRPHPTPSRVRPLHAHAHKHPLCTHRQAQAAAHGGVWSPPRACTRETPSSCAALAGPPAAGPRALQRRRPPHDRPRGALVEPGAVQVCASALRLHLGLRVTHAPVYALAAPALGVHLCVGVGVARSRSRSRSPSVRTPVDGLLSWGS</sequence>
<proteinExistence type="predicted"/>
<organism evidence="2 3">
    <name type="scientific">Mycena pura</name>
    <dbReference type="NCBI Taxonomy" id="153505"/>
    <lineage>
        <taxon>Eukaryota</taxon>
        <taxon>Fungi</taxon>
        <taxon>Dikarya</taxon>
        <taxon>Basidiomycota</taxon>
        <taxon>Agaricomycotina</taxon>
        <taxon>Agaricomycetes</taxon>
        <taxon>Agaricomycetidae</taxon>
        <taxon>Agaricales</taxon>
        <taxon>Marasmiineae</taxon>
        <taxon>Mycenaceae</taxon>
        <taxon>Mycena</taxon>
    </lineage>
</organism>
<reference evidence="2" key="1">
    <citation type="submission" date="2023-03" db="EMBL/GenBank/DDBJ databases">
        <title>Massive genome expansion in bonnet fungi (Mycena s.s.) driven by repeated elements and novel gene families across ecological guilds.</title>
        <authorList>
            <consortium name="Lawrence Berkeley National Laboratory"/>
            <person name="Harder C.B."/>
            <person name="Miyauchi S."/>
            <person name="Viragh M."/>
            <person name="Kuo A."/>
            <person name="Thoen E."/>
            <person name="Andreopoulos B."/>
            <person name="Lu D."/>
            <person name="Skrede I."/>
            <person name="Drula E."/>
            <person name="Henrissat B."/>
            <person name="Morin E."/>
            <person name="Kohler A."/>
            <person name="Barry K."/>
            <person name="LaButti K."/>
            <person name="Morin E."/>
            <person name="Salamov A."/>
            <person name="Lipzen A."/>
            <person name="Mereny Z."/>
            <person name="Hegedus B."/>
            <person name="Baldrian P."/>
            <person name="Stursova M."/>
            <person name="Weitz H."/>
            <person name="Taylor A."/>
            <person name="Grigoriev I.V."/>
            <person name="Nagy L.G."/>
            <person name="Martin F."/>
            <person name="Kauserud H."/>
        </authorList>
    </citation>
    <scope>NUCLEOTIDE SEQUENCE</scope>
    <source>
        <strain evidence="2">9144</strain>
    </source>
</reference>
<evidence type="ECO:0000256" key="1">
    <source>
        <dbReference type="SAM" id="MobiDB-lite"/>
    </source>
</evidence>
<accession>A0AAD6VEC0</accession>
<evidence type="ECO:0000313" key="2">
    <source>
        <dbReference type="EMBL" id="KAJ7210159.1"/>
    </source>
</evidence>
<dbReference type="AlphaFoldDB" id="A0AAD6VEC0"/>
<dbReference type="Proteomes" id="UP001219525">
    <property type="component" value="Unassembled WGS sequence"/>
</dbReference>
<gene>
    <name evidence="2" type="ORF">GGX14DRAFT_394954</name>
</gene>
<feature type="region of interest" description="Disordered" evidence="1">
    <location>
        <begin position="382"/>
        <end position="405"/>
    </location>
</feature>
<evidence type="ECO:0000313" key="3">
    <source>
        <dbReference type="Proteomes" id="UP001219525"/>
    </source>
</evidence>
<feature type="compositionally biased region" description="Low complexity" evidence="1">
    <location>
        <begin position="382"/>
        <end position="391"/>
    </location>
</feature>
<comment type="caution">
    <text evidence="2">The sequence shown here is derived from an EMBL/GenBank/DDBJ whole genome shotgun (WGS) entry which is preliminary data.</text>
</comment>